<evidence type="ECO:0000256" key="3">
    <source>
        <dbReference type="ARBA" id="ARBA00008086"/>
    </source>
</evidence>
<name>A0ABW9YSD3_9HYPH</name>
<dbReference type="NCBIfam" id="NF002091">
    <property type="entry name" value="PRK00924.1"/>
    <property type="match status" value="1"/>
</dbReference>
<keyword evidence="5 7" id="KW-0862">Zinc</keyword>
<feature type="binding site" evidence="7">
    <location>
        <position position="245"/>
    </location>
    <ligand>
        <name>Zn(2+)</name>
        <dbReference type="ChEBI" id="CHEBI:29105"/>
    </ligand>
</feature>
<sequence>MTIEIRQVCHPEAVRHFSAAELRRHFLIETLFVPGEVKLTYSHIDRLVVGGATPTAGAIKLESHKQIGSPNFLDRRELGVVNLGGAGRVQTDGDLHDLGPRDALYVAMGTKDVRFESLDAGNPAKFYLVSTPAHARFETVKIGLDRARRVDLGDAANGNVRTIFQMIHPEVCRSAQLVLGMTQLKPGSMWNTMPAHVHDRRSEVYVYFDLPQDARVFHFMGEPEETKHLVVANEQAVLSPGWSIHSGVGTSNYAFVWAMGGDNQDFTDMDMVPMGTLR</sequence>
<evidence type="ECO:0000313" key="9">
    <source>
        <dbReference type="Proteomes" id="UP000818323"/>
    </source>
</evidence>
<organism evidence="8 9">
    <name type="scientific">Microvirga arsenatis</name>
    <dbReference type="NCBI Taxonomy" id="2692265"/>
    <lineage>
        <taxon>Bacteria</taxon>
        <taxon>Pseudomonadati</taxon>
        <taxon>Pseudomonadota</taxon>
        <taxon>Alphaproteobacteria</taxon>
        <taxon>Hyphomicrobiales</taxon>
        <taxon>Methylobacteriaceae</taxon>
        <taxon>Microvirga</taxon>
    </lineage>
</organism>
<reference evidence="8 9" key="1">
    <citation type="submission" date="2020-01" db="EMBL/GenBank/DDBJ databases">
        <title>Microvirga sp. nov., an arsenate reduction bacterium isolated from Tibet hotspring sediments.</title>
        <authorList>
            <person name="Yuan C.-G."/>
        </authorList>
    </citation>
    <scope>NUCLEOTIDE SEQUENCE [LARGE SCALE GENOMIC DNA]</scope>
    <source>
        <strain evidence="8 9">SYSU G3D203</strain>
    </source>
</reference>
<evidence type="ECO:0000313" key="8">
    <source>
        <dbReference type="EMBL" id="NBJ23086.1"/>
    </source>
</evidence>
<dbReference type="EC" id="5.3.1.17" evidence="7"/>
<dbReference type="Gene3D" id="2.60.120.10">
    <property type="entry name" value="Jelly Rolls"/>
    <property type="match status" value="1"/>
</dbReference>
<dbReference type="InterPro" id="IPR007045">
    <property type="entry name" value="KduI"/>
</dbReference>
<protein>
    <recommendedName>
        <fullName evidence="7">4-deoxy-L-threo-5-hexosulose-uronate ketol-isomerase</fullName>
        <ecNumber evidence="7">5.3.1.17</ecNumber>
    </recommendedName>
    <alternativeName>
        <fullName evidence="7">5-keto-4-deoxyuronate isomerase</fullName>
    </alternativeName>
    <alternativeName>
        <fullName evidence="7">DKI isomerase</fullName>
    </alternativeName>
</protein>
<accession>A0ABW9YSD3</accession>
<dbReference type="EMBL" id="JAAAXJ010000001">
    <property type="protein sequence ID" value="NBJ23086.1"/>
    <property type="molecule type" value="Genomic_DNA"/>
</dbReference>
<comment type="similarity">
    <text evidence="3 7">Belongs to the KduI family.</text>
</comment>
<dbReference type="InterPro" id="IPR027449">
    <property type="entry name" value="KduI_N"/>
</dbReference>
<comment type="caution">
    <text evidence="8">The sequence shown here is derived from an EMBL/GenBank/DDBJ whole genome shotgun (WGS) entry which is preliminary data.</text>
</comment>
<dbReference type="InterPro" id="IPR014710">
    <property type="entry name" value="RmlC-like_jellyroll"/>
</dbReference>
<dbReference type="CDD" id="cd20491">
    <property type="entry name" value="cupin_KduI_C"/>
    <property type="match status" value="1"/>
</dbReference>
<evidence type="ECO:0000256" key="6">
    <source>
        <dbReference type="ARBA" id="ARBA00023235"/>
    </source>
</evidence>
<dbReference type="Proteomes" id="UP000818323">
    <property type="component" value="Unassembled WGS sequence"/>
</dbReference>
<dbReference type="PANTHER" id="PTHR38461">
    <property type="entry name" value="4-DEOXY-L-THREO-5-HEXOSULOSE-URONATE KETOL-ISOMERASE"/>
    <property type="match status" value="1"/>
</dbReference>
<evidence type="ECO:0000256" key="1">
    <source>
        <dbReference type="ARBA" id="ARBA00000552"/>
    </source>
</evidence>
<dbReference type="GO" id="GO:0008697">
    <property type="term" value="F:4-deoxy-L-threo-5-hexosulose-uronate ketol-isomerase activity"/>
    <property type="evidence" value="ECO:0007669"/>
    <property type="project" value="UniProtKB-EC"/>
</dbReference>
<evidence type="ECO:0000256" key="5">
    <source>
        <dbReference type="ARBA" id="ARBA00022833"/>
    </source>
</evidence>
<feature type="binding site" evidence="7">
    <location>
        <position position="198"/>
    </location>
    <ligand>
        <name>Zn(2+)</name>
        <dbReference type="ChEBI" id="CHEBI:29105"/>
    </ligand>
</feature>
<keyword evidence="9" id="KW-1185">Reference proteome</keyword>
<evidence type="ECO:0000256" key="7">
    <source>
        <dbReference type="HAMAP-Rule" id="MF_00687"/>
    </source>
</evidence>
<dbReference type="Gene3D" id="2.60.120.520">
    <property type="entry name" value="pectin degrading enzyme 5-keto 4- deoxyuronate isomerase, domain 1"/>
    <property type="match status" value="1"/>
</dbReference>
<comment type="function">
    <text evidence="7">Catalyzes the isomerization of 5-dehydro-4-deoxy-D-glucuronate to 3-deoxy-D-glycero-2,5-hexodiulosonate.</text>
</comment>
<feature type="binding site" evidence="7">
    <location>
        <position position="203"/>
    </location>
    <ligand>
        <name>Zn(2+)</name>
        <dbReference type="ChEBI" id="CHEBI:29105"/>
    </ligand>
</feature>
<dbReference type="CDD" id="cd20294">
    <property type="entry name" value="cupin_KduI_N"/>
    <property type="match status" value="1"/>
</dbReference>
<comment type="pathway">
    <text evidence="2 7">Glycan metabolism; pectin degradation; 2-dehydro-3-deoxy-D-gluconate from pectin: step 4/5.</text>
</comment>
<evidence type="ECO:0000256" key="2">
    <source>
        <dbReference type="ARBA" id="ARBA00005148"/>
    </source>
</evidence>
<comment type="cofactor">
    <cofactor evidence="7">
        <name>Zn(2+)</name>
        <dbReference type="ChEBI" id="CHEBI:29105"/>
    </cofactor>
    <text evidence="7">Binds 1 zinc ion per subunit.</text>
</comment>
<keyword evidence="4 7" id="KW-0479">Metal-binding</keyword>
<dbReference type="InterPro" id="IPR021120">
    <property type="entry name" value="KduI/IolB_isomerase"/>
</dbReference>
<comment type="catalytic activity">
    <reaction evidence="1 7">
        <text>5-dehydro-4-deoxy-D-glucuronate = 3-deoxy-D-glycero-2,5-hexodiulosonate</text>
        <dbReference type="Rhea" id="RHEA:23896"/>
        <dbReference type="ChEBI" id="CHEBI:17117"/>
        <dbReference type="ChEBI" id="CHEBI:29071"/>
        <dbReference type="EC" id="5.3.1.17"/>
    </reaction>
</comment>
<dbReference type="PANTHER" id="PTHR38461:SF1">
    <property type="entry name" value="4-DEOXY-L-THREO-5-HEXOSULOSE-URONATE KETOL-ISOMERASE"/>
    <property type="match status" value="1"/>
</dbReference>
<dbReference type="Pfam" id="PF04962">
    <property type="entry name" value="KduI"/>
    <property type="match status" value="1"/>
</dbReference>
<gene>
    <name evidence="7 8" type="primary">kduI</name>
    <name evidence="8" type="ORF">GR303_01765</name>
</gene>
<evidence type="ECO:0000256" key="4">
    <source>
        <dbReference type="ARBA" id="ARBA00022723"/>
    </source>
</evidence>
<dbReference type="InterPro" id="IPR011051">
    <property type="entry name" value="RmlC_Cupin_sf"/>
</dbReference>
<dbReference type="SUPFAM" id="SSF51182">
    <property type="entry name" value="RmlC-like cupins"/>
    <property type="match status" value="1"/>
</dbReference>
<dbReference type="RefSeq" id="WP_161721683.1">
    <property type="nucleotide sequence ID" value="NZ_JAAAXI010000002.1"/>
</dbReference>
<keyword evidence="6 7" id="KW-0413">Isomerase</keyword>
<proteinExistence type="inferred from homology"/>
<feature type="binding site" evidence="7">
    <location>
        <position position="196"/>
    </location>
    <ligand>
        <name>Zn(2+)</name>
        <dbReference type="ChEBI" id="CHEBI:29105"/>
    </ligand>
</feature>
<dbReference type="PIRSF" id="PIRSF006625">
    <property type="entry name" value="KduI"/>
    <property type="match status" value="1"/>
</dbReference>
<dbReference type="HAMAP" id="MF_00687">
    <property type="entry name" value="KduI"/>
    <property type="match status" value="1"/>
</dbReference>